<evidence type="ECO:0000313" key="4">
    <source>
        <dbReference type="EMBL" id="CCA19748.1"/>
    </source>
</evidence>
<dbReference type="EMBL" id="FR824123">
    <property type="protein sequence ID" value="CCA19748.1"/>
    <property type="molecule type" value="Genomic_DNA"/>
</dbReference>
<dbReference type="SUPFAM" id="SSF55729">
    <property type="entry name" value="Acyl-CoA N-acyltransferases (Nat)"/>
    <property type="match status" value="1"/>
</dbReference>
<reference evidence="4" key="2">
    <citation type="submission" date="2011-02" db="EMBL/GenBank/DDBJ databases">
        <authorList>
            <person name="MacLean D."/>
        </authorList>
    </citation>
    <scope>NUCLEOTIDE SEQUENCE</scope>
</reference>
<evidence type="ECO:0000259" key="3">
    <source>
        <dbReference type="PROSITE" id="PS51730"/>
    </source>
</evidence>
<keyword evidence="2" id="KW-0012">Acyltransferase</keyword>
<evidence type="ECO:0000256" key="1">
    <source>
        <dbReference type="ARBA" id="ARBA00022679"/>
    </source>
</evidence>
<dbReference type="InterPro" id="IPR038746">
    <property type="entry name" value="Atat"/>
</dbReference>
<dbReference type="AlphaFoldDB" id="F0WEW6"/>
<accession>F0WEW6</accession>
<dbReference type="Gene3D" id="3.40.630.30">
    <property type="match status" value="1"/>
</dbReference>
<proteinExistence type="predicted"/>
<dbReference type="PROSITE" id="PS51730">
    <property type="entry name" value="GNAT_ATAT"/>
    <property type="match status" value="1"/>
</dbReference>
<organism evidence="4">
    <name type="scientific">Albugo laibachii Nc14</name>
    <dbReference type="NCBI Taxonomy" id="890382"/>
    <lineage>
        <taxon>Eukaryota</taxon>
        <taxon>Sar</taxon>
        <taxon>Stramenopiles</taxon>
        <taxon>Oomycota</taxon>
        <taxon>Peronosporomycetes</taxon>
        <taxon>Albuginales</taxon>
        <taxon>Albuginaceae</taxon>
        <taxon>Albugo</taxon>
    </lineage>
</organism>
<dbReference type="GO" id="GO:0019799">
    <property type="term" value="F:tubulin N-acetyltransferase activity"/>
    <property type="evidence" value="ECO:0007669"/>
    <property type="project" value="InterPro"/>
</dbReference>
<dbReference type="Pfam" id="PF05301">
    <property type="entry name" value="Acetyltransf_16"/>
    <property type="match status" value="1"/>
</dbReference>
<keyword evidence="1" id="KW-0808">Transferase</keyword>
<sequence length="129" mass="14895">MSVEVTIQIIERAEEFYNDPELAIQYDRLGDSSAKAQQLSKSISSAALFSIQLKRLENCKIYIARLHSDSIGFLRIGTKHLYLLNSDEKYLDKDVLSLLDFYVKEAFQRRQIGLQLFRSMLEVGMTAKR</sequence>
<dbReference type="GO" id="GO:0005874">
    <property type="term" value="C:microtubule"/>
    <property type="evidence" value="ECO:0007669"/>
    <property type="project" value="InterPro"/>
</dbReference>
<dbReference type="InterPro" id="IPR007965">
    <property type="entry name" value="GNAT_ATAT"/>
</dbReference>
<protein>
    <submittedName>
        <fullName evidence="4">Uncharacterized protein AlNc14C78G5164</fullName>
    </submittedName>
</protein>
<dbReference type="PANTHER" id="PTHR12327:SF0">
    <property type="entry name" value="ALPHA-TUBULIN N-ACETYLTRANSFERASE 1"/>
    <property type="match status" value="1"/>
</dbReference>
<evidence type="ECO:0000256" key="2">
    <source>
        <dbReference type="ARBA" id="ARBA00023315"/>
    </source>
</evidence>
<dbReference type="HOGENOM" id="CLU_1952829_0_0_1"/>
<reference evidence="4" key="1">
    <citation type="journal article" date="2011" name="PLoS Biol.">
        <title>Gene gain and loss during evolution of obligate parasitism in the white rust pathogen of Arabidopsis thaliana.</title>
        <authorList>
            <person name="Kemen E."/>
            <person name="Gardiner A."/>
            <person name="Schultz-Larsen T."/>
            <person name="Kemen A.C."/>
            <person name="Balmuth A.L."/>
            <person name="Robert-Seilaniantz A."/>
            <person name="Bailey K."/>
            <person name="Holub E."/>
            <person name="Studholme D.J."/>
            <person name="Maclean D."/>
            <person name="Jones J.D."/>
        </authorList>
    </citation>
    <scope>NUCLEOTIDE SEQUENCE</scope>
</reference>
<feature type="domain" description="N-acetyltransferase" evidence="3">
    <location>
        <begin position="1"/>
        <end position="129"/>
    </location>
</feature>
<dbReference type="PANTHER" id="PTHR12327">
    <property type="entry name" value="ALPHA-TUBULIN N-ACETYLTRANSFERASE 1"/>
    <property type="match status" value="1"/>
</dbReference>
<gene>
    <name evidence="4" type="primary">AlNc14C78G5164</name>
    <name evidence="4" type="ORF">ALNC14_058910</name>
</gene>
<dbReference type="InterPro" id="IPR016181">
    <property type="entry name" value="Acyl_CoA_acyltransferase"/>
</dbReference>
<name>F0WEW6_9STRA</name>